<reference evidence="2 3" key="1">
    <citation type="journal article" date="2013" name="Proc. Natl. Acad. Sci. U.S.A.">
        <title>Genome of an arbuscular mycorrhizal fungus provides insight into the oldest plant symbiosis.</title>
        <authorList>
            <person name="Tisserant E."/>
            <person name="Malbreil M."/>
            <person name="Kuo A."/>
            <person name="Kohler A."/>
            <person name="Symeonidi A."/>
            <person name="Balestrini R."/>
            <person name="Charron P."/>
            <person name="Duensing N."/>
            <person name="Frei Dit Frey N."/>
            <person name="Gianinazzi-Pearson V."/>
            <person name="Gilbert L.B."/>
            <person name="Handa Y."/>
            <person name="Herr J.R."/>
            <person name="Hijri M."/>
            <person name="Koul R."/>
            <person name="Kawaguchi M."/>
            <person name="Krajinski F."/>
            <person name="Lammers P.J."/>
            <person name="Masclaux F.G."/>
            <person name="Murat C."/>
            <person name="Morin E."/>
            <person name="Ndikumana S."/>
            <person name="Pagni M."/>
            <person name="Petitpierre D."/>
            <person name="Requena N."/>
            <person name="Rosikiewicz P."/>
            <person name="Riley R."/>
            <person name="Saito K."/>
            <person name="San Clemente H."/>
            <person name="Shapiro H."/>
            <person name="van Tuinen D."/>
            <person name="Becard G."/>
            <person name="Bonfante P."/>
            <person name="Paszkowski U."/>
            <person name="Shachar-Hill Y.Y."/>
            <person name="Tuskan G.A."/>
            <person name="Young P.W."/>
            <person name="Sanders I.R."/>
            <person name="Henrissat B."/>
            <person name="Rensing S.A."/>
            <person name="Grigoriev I.V."/>
            <person name="Corradi N."/>
            <person name="Roux C."/>
            <person name="Martin F."/>
        </authorList>
    </citation>
    <scope>NUCLEOTIDE SEQUENCE [LARGE SCALE GENOMIC DNA]</scope>
    <source>
        <strain evidence="2 3">DAOM 197198</strain>
    </source>
</reference>
<keyword evidence="3" id="KW-1185">Reference proteome</keyword>
<dbReference type="Proteomes" id="UP000018888">
    <property type="component" value="Unassembled WGS sequence"/>
</dbReference>
<organism evidence="2 3">
    <name type="scientific">Rhizophagus irregularis (strain DAOM 181602 / DAOM 197198 / MUCL 43194)</name>
    <name type="common">Arbuscular mycorrhizal fungus</name>
    <name type="synonym">Glomus intraradices</name>
    <dbReference type="NCBI Taxonomy" id="747089"/>
    <lineage>
        <taxon>Eukaryota</taxon>
        <taxon>Fungi</taxon>
        <taxon>Fungi incertae sedis</taxon>
        <taxon>Mucoromycota</taxon>
        <taxon>Glomeromycotina</taxon>
        <taxon>Glomeromycetes</taxon>
        <taxon>Glomerales</taxon>
        <taxon>Glomeraceae</taxon>
        <taxon>Rhizophagus</taxon>
    </lineage>
</organism>
<reference evidence="2 3" key="2">
    <citation type="journal article" date="2018" name="New Phytol.">
        <title>High intraspecific genome diversity in the model arbuscular mycorrhizal symbiont Rhizophagus irregularis.</title>
        <authorList>
            <person name="Chen E.C.H."/>
            <person name="Morin E."/>
            <person name="Beaudet D."/>
            <person name="Noel J."/>
            <person name="Yildirir G."/>
            <person name="Ndikumana S."/>
            <person name="Charron P."/>
            <person name="St-Onge C."/>
            <person name="Giorgi J."/>
            <person name="Kruger M."/>
            <person name="Marton T."/>
            <person name="Ropars J."/>
            <person name="Grigoriev I.V."/>
            <person name="Hainaut M."/>
            <person name="Henrissat B."/>
            <person name="Roux C."/>
            <person name="Martin F."/>
            <person name="Corradi N."/>
        </authorList>
    </citation>
    <scope>NUCLEOTIDE SEQUENCE [LARGE SCALE GENOMIC DNA]</scope>
    <source>
        <strain evidence="2 3">DAOM 197198</strain>
    </source>
</reference>
<accession>A0A2P4NYJ9</accession>
<dbReference type="AlphaFoldDB" id="A0A2P4NYJ9"/>
<keyword evidence="1" id="KW-0812">Transmembrane</keyword>
<dbReference type="EMBL" id="AUPC02000558">
    <property type="protein sequence ID" value="POG58197.1"/>
    <property type="molecule type" value="Genomic_DNA"/>
</dbReference>
<keyword evidence="1" id="KW-1133">Transmembrane helix</keyword>
<evidence type="ECO:0000256" key="1">
    <source>
        <dbReference type="SAM" id="Phobius"/>
    </source>
</evidence>
<keyword evidence="1" id="KW-0472">Membrane</keyword>
<evidence type="ECO:0000313" key="2">
    <source>
        <dbReference type="EMBL" id="POG58197.1"/>
    </source>
</evidence>
<gene>
    <name evidence="2" type="ORF">GLOIN_2v1732882</name>
</gene>
<evidence type="ECO:0000313" key="3">
    <source>
        <dbReference type="Proteomes" id="UP000018888"/>
    </source>
</evidence>
<feature type="transmembrane region" description="Helical" evidence="1">
    <location>
        <begin position="90"/>
        <end position="112"/>
    </location>
</feature>
<protein>
    <submittedName>
        <fullName evidence="2">Uncharacterized protein</fullName>
    </submittedName>
</protein>
<name>A0A2P4NYJ9_RHIID</name>
<proteinExistence type="predicted"/>
<comment type="caution">
    <text evidence="2">The sequence shown here is derived from an EMBL/GenBank/DDBJ whole genome shotgun (WGS) entry which is preliminary data.</text>
</comment>
<sequence length="117" mass="13438">MTLKISHKKSEVMEDMQEIKLPALKKELIKYRDGQSVLRSLIGPDRSLGNFWKSNKAVLPIFCSTTELIKDQKVVNFGLNLITQFRARQVFILPNPVFFAFFGLFPISPLLVLKKEV</sequence>
<dbReference type="VEuPathDB" id="FungiDB:RhiirFUN_007198"/>